<dbReference type="PANTHER" id="PTHR37307">
    <property type="entry name" value="CELL DIVISION PROTEIN WHIA-RELATED"/>
    <property type="match status" value="1"/>
</dbReference>
<dbReference type="InterPro" id="IPR023054">
    <property type="entry name" value="Sporulation_regulator_WhiA_C"/>
</dbReference>
<evidence type="ECO:0000259" key="7">
    <source>
        <dbReference type="Pfam" id="PF14527"/>
    </source>
</evidence>
<dbReference type="EMBL" id="CP026923">
    <property type="protein sequence ID" value="AVG24028.1"/>
    <property type="molecule type" value="Genomic_DNA"/>
</dbReference>
<evidence type="ECO:0000256" key="1">
    <source>
        <dbReference type="ARBA" id="ARBA00022618"/>
    </source>
</evidence>
<keyword evidence="1 4" id="KW-0132">Cell division</keyword>
<dbReference type="GO" id="GO:0003677">
    <property type="term" value="F:DNA binding"/>
    <property type="evidence" value="ECO:0007669"/>
    <property type="project" value="UniProtKB-UniRule"/>
</dbReference>
<dbReference type="KEGG" id="psai:C3B54_111061"/>
<dbReference type="InterPro" id="IPR039518">
    <property type="entry name" value="WhiA_LAGLIDADG_dom"/>
</dbReference>
<dbReference type="Gene3D" id="3.10.28.10">
    <property type="entry name" value="Homing endonucleases"/>
    <property type="match status" value="1"/>
</dbReference>
<dbReference type="GO" id="GO:0043937">
    <property type="term" value="P:regulation of sporulation"/>
    <property type="evidence" value="ECO:0007669"/>
    <property type="project" value="InterPro"/>
</dbReference>
<keyword evidence="2 4" id="KW-0238">DNA-binding</keyword>
<name>A0A2L2BQV2_9MICO</name>
<gene>
    <name evidence="4" type="primary">whiA</name>
    <name evidence="8" type="ORF">C3B54_111061</name>
</gene>
<evidence type="ECO:0000313" key="9">
    <source>
        <dbReference type="Proteomes" id="UP000243077"/>
    </source>
</evidence>
<dbReference type="Pfam" id="PF02650">
    <property type="entry name" value="HTH_WhiA"/>
    <property type="match status" value="1"/>
</dbReference>
<dbReference type="PANTHER" id="PTHR37307:SF1">
    <property type="entry name" value="CELL DIVISION PROTEIN WHIA-RELATED"/>
    <property type="match status" value="1"/>
</dbReference>
<keyword evidence="3 4" id="KW-0131">Cell cycle</keyword>
<dbReference type="Pfam" id="PF10298">
    <property type="entry name" value="WhiA_N"/>
    <property type="match status" value="1"/>
</dbReference>
<evidence type="ECO:0000313" key="8">
    <source>
        <dbReference type="EMBL" id="AVG24028.1"/>
    </source>
</evidence>
<dbReference type="HAMAP" id="MF_01420">
    <property type="entry name" value="HTH_type_WhiA"/>
    <property type="match status" value="1"/>
</dbReference>
<dbReference type="InterPro" id="IPR027434">
    <property type="entry name" value="Homing_endonucl"/>
</dbReference>
<dbReference type="InterPro" id="IPR003802">
    <property type="entry name" value="Sporulation_regulator_WhiA"/>
</dbReference>
<dbReference type="GO" id="GO:0051301">
    <property type="term" value="P:cell division"/>
    <property type="evidence" value="ECO:0007669"/>
    <property type="project" value="UniProtKB-UniRule"/>
</dbReference>
<dbReference type="InterPro" id="IPR018478">
    <property type="entry name" value="Sporu_reg_WhiA_N_dom"/>
</dbReference>
<proteinExistence type="inferred from homology"/>
<dbReference type="RefSeq" id="WP_245867807.1">
    <property type="nucleotide sequence ID" value="NZ_CP026923.1"/>
</dbReference>
<feature type="domain" description="Sporulation regulator WhiA C-terminal" evidence="5">
    <location>
        <begin position="224"/>
        <end position="306"/>
    </location>
</feature>
<organism evidence="8 9">
    <name type="scientific">Pontimonas salivibrio</name>
    <dbReference type="NCBI Taxonomy" id="1159327"/>
    <lineage>
        <taxon>Bacteria</taxon>
        <taxon>Bacillati</taxon>
        <taxon>Actinomycetota</taxon>
        <taxon>Actinomycetes</taxon>
        <taxon>Micrococcales</taxon>
        <taxon>Microbacteriaceae</taxon>
        <taxon>Pontimonas</taxon>
    </lineage>
</organism>
<evidence type="ECO:0000256" key="2">
    <source>
        <dbReference type="ARBA" id="ARBA00023125"/>
    </source>
</evidence>
<dbReference type="NCBIfam" id="TIGR00647">
    <property type="entry name" value="DNA_bind_WhiA"/>
    <property type="match status" value="1"/>
</dbReference>
<dbReference type="Proteomes" id="UP000243077">
    <property type="component" value="Chromosome"/>
</dbReference>
<accession>A0A2L2BQV2</accession>
<feature type="domain" description="WhiA LAGLIDADG-like" evidence="7">
    <location>
        <begin position="131"/>
        <end position="221"/>
    </location>
</feature>
<feature type="domain" description="Sporulation transcription regulator WhiA N-terminal" evidence="6">
    <location>
        <begin position="23"/>
        <end position="107"/>
    </location>
</feature>
<protein>
    <recommendedName>
        <fullName evidence="4">Probable cell division protein WhiA</fullName>
    </recommendedName>
</protein>
<evidence type="ECO:0000259" key="6">
    <source>
        <dbReference type="Pfam" id="PF10298"/>
    </source>
</evidence>
<comment type="similarity">
    <text evidence="4">Belongs to the WhiA family.</text>
</comment>
<dbReference type="Pfam" id="PF14527">
    <property type="entry name" value="LAGLIDADG_WhiA"/>
    <property type="match status" value="1"/>
</dbReference>
<dbReference type="AlphaFoldDB" id="A0A2L2BQV2"/>
<evidence type="ECO:0000256" key="4">
    <source>
        <dbReference type="HAMAP-Rule" id="MF_01420"/>
    </source>
</evidence>
<keyword evidence="9" id="KW-1185">Reference proteome</keyword>
<reference evidence="8 9" key="1">
    <citation type="submission" date="2018-02" db="EMBL/GenBank/DDBJ databases">
        <title>Complete genome of the streamlined marine actinobacterium Pontimonas salivibrio CL-TW6 adapted to coastal planktonic lifestype.</title>
        <authorList>
            <person name="Cho B.C."/>
            <person name="Hardies S.C."/>
            <person name="Jang G.I."/>
            <person name="Hwang C.Y."/>
        </authorList>
    </citation>
    <scope>NUCLEOTIDE SEQUENCE [LARGE SCALE GENOMIC DNA]</scope>
    <source>
        <strain evidence="8 9">CL-TW6</strain>
    </source>
</reference>
<sequence>MSVDELTVAVKDDIVRIVAPTQSARLAELATILRFAGGLHVISGSIAVEVELTHKETAKKVRRELLELLGFSTDAAVLQPSAQRQHPVYVVRVRQGGDILARQMGLLDQRLRPVRGLPNKLTTSAIGDVPAIWRGAFLARGQLSEPGRSSAIELIAPTGESAIAMVGLAQRINVQAKAREVRMAQRVIVREPDSMSQLLREMGATDAMGMWEELRAKREVRANANRLVNFDDANLRRSAQAAVAACARVERALELLGDSVPDHLLYAGRLRLDHREASLDELGHFADPPLTKDAVAGRIRRLLAMADKRAEELGVPGTLASVPSDYVGY</sequence>
<comment type="function">
    <text evidence="4">Involved in cell division and chromosome segregation.</text>
</comment>
<evidence type="ECO:0000259" key="5">
    <source>
        <dbReference type="Pfam" id="PF02650"/>
    </source>
</evidence>
<evidence type="ECO:0000256" key="3">
    <source>
        <dbReference type="ARBA" id="ARBA00023306"/>
    </source>
</evidence>